<comment type="catalytic activity">
    <reaction evidence="7">
        <text>tRNA(Met) + L-methionine + ATP = L-methionyl-tRNA(Met) + AMP + diphosphate</text>
        <dbReference type="Rhea" id="RHEA:13481"/>
        <dbReference type="Rhea" id="RHEA-COMP:9667"/>
        <dbReference type="Rhea" id="RHEA-COMP:9698"/>
        <dbReference type="ChEBI" id="CHEBI:30616"/>
        <dbReference type="ChEBI" id="CHEBI:33019"/>
        <dbReference type="ChEBI" id="CHEBI:57844"/>
        <dbReference type="ChEBI" id="CHEBI:78442"/>
        <dbReference type="ChEBI" id="CHEBI:78530"/>
        <dbReference type="ChEBI" id="CHEBI:456215"/>
        <dbReference type="EC" id="6.1.1.10"/>
    </reaction>
</comment>
<dbReference type="InterPro" id="IPR033911">
    <property type="entry name" value="MetRS_core"/>
</dbReference>
<evidence type="ECO:0000256" key="1">
    <source>
        <dbReference type="ARBA" id="ARBA00003314"/>
    </source>
</evidence>
<dbReference type="SUPFAM" id="SSF52374">
    <property type="entry name" value="Nucleotidylyl transferase"/>
    <property type="match status" value="1"/>
</dbReference>
<dbReference type="GO" id="GO:0005524">
    <property type="term" value="F:ATP binding"/>
    <property type="evidence" value="ECO:0007669"/>
    <property type="project" value="UniProtKB-UniRule"/>
</dbReference>
<dbReference type="Gene3D" id="2.170.220.10">
    <property type="match status" value="1"/>
</dbReference>
<dbReference type="CDD" id="cd00814">
    <property type="entry name" value="MetRS_core"/>
    <property type="match status" value="1"/>
</dbReference>
<evidence type="ECO:0000259" key="9">
    <source>
        <dbReference type="Pfam" id="PF19303"/>
    </source>
</evidence>
<comment type="function">
    <text evidence="1 7">Is required not only for elongation of protein synthesis but also for the initiation of all mRNA translation through initiator tRNA(fMet) aminoacylation.</text>
</comment>
<dbReference type="FunFam" id="2.170.220.10:FF:000002">
    <property type="entry name" value="Methionine--tRNA ligase"/>
    <property type="match status" value="1"/>
</dbReference>
<keyword evidence="2 7" id="KW-0436">Ligase</keyword>
<evidence type="ECO:0000256" key="6">
    <source>
        <dbReference type="ARBA" id="ARBA00023146"/>
    </source>
</evidence>
<dbReference type="Gene3D" id="3.40.50.620">
    <property type="entry name" value="HUPs"/>
    <property type="match status" value="1"/>
</dbReference>
<keyword evidence="11" id="KW-1185">Reference proteome</keyword>
<keyword evidence="3 7" id="KW-0547">Nucleotide-binding</keyword>
<dbReference type="InterPro" id="IPR015413">
    <property type="entry name" value="Methionyl/Leucyl_tRNA_Synth"/>
</dbReference>
<dbReference type="PANTHER" id="PTHR43326">
    <property type="entry name" value="METHIONYL-TRNA SYNTHETASE"/>
    <property type="match status" value="1"/>
</dbReference>
<feature type="domain" description="Methionyl/Leucyl tRNA synthetase" evidence="8">
    <location>
        <begin position="5"/>
        <end position="361"/>
    </location>
</feature>
<keyword evidence="4 7" id="KW-0067">ATP-binding</keyword>
<dbReference type="AlphaFoldDB" id="V9TW98"/>
<dbReference type="HOGENOM" id="CLU_009710_9_4_5"/>
<dbReference type="InterPro" id="IPR014729">
    <property type="entry name" value="Rossmann-like_a/b/a_fold"/>
</dbReference>
<evidence type="ECO:0000313" key="11">
    <source>
        <dbReference type="Proteomes" id="UP000018700"/>
    </source>
</evidence>
<dbReference type="NCBIfam" id="NF008900">
    <property type="entry name" value="PRK12267.1"/>
    <property type="match status" value="1"/>
</dbReference>
<dbReference type="InterPro" id="IPR009080">
    <property type="entry name" value="tRNAsynth_Ia_anticodon-bd"/>
</dbReference>
<evidence type="ECO:0000256" key="3">
    <source>
        <dbReference type="ARBA" id="ARBA00022741"/>
    </source>
</evidence>
<dbReference type="SUPFAM" id="SSF47323">
    <property type="entry name" value="Anticodon-binding domain of a subclass of class I aminoacyl-tRNA synthetases"/>
    <property type="match status" value="1"/>
</dbReference>
<keyword evidence="5 7" id="KW-0648">Protein biosynthesis</keyword>
<organism evidence="10 11">
    <name type="scientific">Candidatus Endolissoclinum faulkneri L5</name>
    <dbReference type="NCBI Taxonomy" id="1401328"/>
    <lineage>
        <taxon>Bacteria</taxon>
        <taxon>Pseudomonadati</taxon>
        <taxon>Pseudomonadota</taxon>
        <taxon>Alphaproteobacteria</taxon>
        <taxon>Rhodospirillales</taxon>
        <taxon>Rhodospirillaceae</taxon>
        <taxon>Candidatus Endolissoclinum</taxon>
    </lineage>
</organism>
<reference evidence="10 11" key="1">
    <citation type="journal article" date="2013" name="PLoS ONE">
        <title>Bacterial endosymbiosis in a chordate host: long-term co-evolution and conservation of secondary metabolism.</title>
        <authorList>
            <person name="Kwan J.C."/>
            <person name="Schmidt E.W."/>
        </authorList>
    </citation>
    <scope>NUCLEOTIDE SEQUENCE [LARGE SCALE GENOMIC DNA]</scope>
    <source>
        <strain evidence="11">faulkneri L5</strain>
    </source>
</reference>
<dbReference type="InterPro" id="IPR023457">
    <property type="entry name" value="Met-tRNA_synth_2"/>
</dbReference>
<dbReference type="KEGG" id="efk:P856_787"/>
<comment type="subunit">
    <text evidence="7">Monomer.</text>
</comment>
<dbReference type="GO" id="GO:0005737">
    <property type="term" value="C:cytoplasm"/>
    <property type="evidence" value="ECO:0007669"/>
    <property type="project" value="UniProtKB-SubCell"/>
</dbReference>
<keyword evidence="7" id="KW-0963">Cytoplasm</keyword>
<dbReference type="eggNOG" id="COG0143">
    <property type="taxonomic scope" value="Bacteria"/>
</dbReference>
<name>V9TW98_9PROT</name>
<evidence type="ECO:0000256" key="2">
    <source>
        <dbReference type="ARBA" id="ARBA00022598"/>
    </source>
</evidence>
<dbReference type="InterPro" id="IPR041872">
    <property type="entry name" value="Anticodon_Met"/>
</dbReference>
<protein>
    <recommendedName>
        <fullName evidence="7">Methionine--tRNA ligase</fullName>
        <ecNumber evidence="7">6.1.1.10</ecNumber>
    </recommendedName>
    <alternativeName>
        <fullName evidence="7">Methionyl-tRNA synthetase</fullName>
        <shortName evidence="7">MetRS</shortName>
    </alternativeName>
</protein>
<dbReference type="EMBL" id="CP006745">
    <property type="protein sequence ID" value="AHC73988.1"/>
    <property type="molecule type" value="Genomic_DNA"/>
</dbReference>
<feature type="short sequence motif" description="'KMSKS' region" evidence="7">
    <location>
        <begin position="298"/>
        <end position="302"/>
    </location>
</feature>
<dbReference type="GO" id="GO:0006431">
    <property type="term" value="P:methionyl-tRNA aminoacylation"/>
    <property type="evidence" value="ECO:0007669"/>
    <property type="project" value="UniProtKB-UniRule"/>
</dbReference>
<sequence length="515" mass="58771">MSPTYYITTPVYYVNDKPHIGHAYTTLACDVLARFKRLDGYDVMFLTGTDEHGQKVEKASLAADLDPQSFTNMVSQHFCDLSWAMGFTQDDFIRTTETRHVTAAQSFWRLLKNNGHIYLGYYEGWYSISDETFYNEADIKNVAGQHIAPTGSVVQRMKNPSYFFDLSSWQEKLLAFYEANPNFIAPETRKNEVICFVKAGLRDLSISRTNFKWGIPVPDDEEHIMYVWLDALTNYITAVDFPKVTSKYSQYWPADLHIVGKDILRFHAVYWPAFLMGAGLEPPKRIFAHGWWTSDGRKISKSIGNVIDPIALIKTYGLDPVRYYLMREVPFGSDGHFSQRSIVKRMTSELSNDVGNLLQRVFSMVAKNCGGTVPTPGRFTTEDLALLASADALLVAVRRHFDDQAFHKGWEEIFCVIKHANRYVDDQAPWGLYKSDYERMATVLYTLLETIRYISILLQPVMPTSCAKMLEQLAIPLDARGFDQLDAKCGLTPGTRLPKPEGIFPRWVEPKDVLD</sequence>
<evidence type="ECO:0000313" key="10">
    <source>
        <dbReference type="EMBL" id="AHC73988.1"/>
    </source>
</evidence>
<evidence type="ECO:0000256" key="5">
    <source>
        <dbReference type="ARBA" id="ARBA00022917"/>
    </source>
</evidence>
<comment type="caution">
    <text evidence="7">Lacks conserved residue(s) required for the propagation of feature annotation.</text>
</comment>
<proteinExistence type="inferred from homology"/>
<comment type="similarity">
    <text evidence="7">Belongs to the class-I aminoacyl-tRNA synthetase family. MetG type 2B subfamily.</text>
</comment>
<dbReference type="GO" id="GO:0004825">
    <property type="term" value="F:methionine-tRNA ligase activity"/>
    <property type="evidence" value="ECO:0007669"/>
    <property type="project" value="UniProtKB-UniRule"/>
</dbReference>
<dbReference type="Proteomes" id="UP000018700">
    <property type="component" value="Chromosome"/>
</dbReference>
<feature type="short sequence motif" description="'HIGH' region" evidence="7">
    <location>
        <begin position="12"/>
        <end position="22"/>
    </location>
</feature>
<dbReference type="NCBIfam" id="TIGR00398">
    <property type="entry name" value="metG"/>
    <property type="match status" value="1"/>
</dbReference>
<keyword evidence="6 7" id="KW-0030">Aminoacyl-tRNA synthetase</keyword>
<evidence type="ECO:0000256" key="7">
    <source>
        <dbReference type="HAMAP-Rule" id="MF_01228"/>
    </source>
</evidence>
<dbReference type="PRINTS" id="PR01041">
    <property type="entry name" value="TRNASYNTHMET"/>
</dbReference>
<dbReference type="PANTHER" id="PTHR43326:SF1">
    <property type="entry name" value="METHIONINE--TRNA LIGASE, MITOCHONDRIAL"/>
    <property type="match status" value="1"/>
</dbReference>
<dbReference type="STRING" id="1401328.P856_787"/>
<evidence type="ECO:0000256" key="4">
    <source>
        <dbReference type="ARBA" id="ARBA00022840"/>
    </source>
</evidence>
<gene>
    <name evidence="7 10" type="primary">metG</name>
    <name evidence="10" type="ORF">P856_787</name>
</gene>
<dbReference type="EC" id="6.1.1.10" evidence="7"/>
<comment type="subcellular location">
    <subcellularLocation>
        <location evidence="7">Cytoplasm</location>
    </subcellularLocation>
</comment>
<dbReference type="Pfam" id="PF19303">
    <property type="entry name" value="Anticodon_3"/>
    <property type="match status" value="1"/>
</dbReference>
<accession>V9TW98</accession>
<dbReference type="RefSeq" id="WP_025300863.1">
    <property type="nucleotide sequence ID" value="NZ_CP006745.1"/>
</dbReference>
<dbReference type="PATRIC" id="fig|1401328.3.peg.796"/>
<dbReference type="InterPro" id="IPR014758">
    <property type="entry name" value="Met-tRNA_synth"/>
</dbReference>
<dbReference type="Pfam" id="PF09334">
    <property type="entry name" value="tRNA-synt_1g"/>
    <property type="match status" value="1"/>
</dbReference>
<evidence type="ECO:0000259" key="8">
    <source>
        <dbReference type="Pfam" id="PF09334"/>
    </source>
</evidence>
<dbReference type="Gene3D" id="1.10.730.10">
    <property type="entry name" value="Isoleucyl-tRNA Synthetase, Domain 1"/>
    <property type="match status" value="1"/>
</dbReference>
<dbReference type="CDD" id="cd07957">
    <property type="entry name" value="Anticodon_Ia_Met"/>
    <property type="match status" value="1"/>
</dbReference>
<dbReference type="HAMAP" id="MF_01228">
    <property type="entry name" value="Met_tRNA_synth_type2"/>
    <property type="match status" value="1"/>
</dbReference>
<dbReference type="OrthoDB" id="9810191at2"/>
<feature type="domain" description="Methionyl-tRNA synthetase anticodon-binding" evidence="9">
    <location>
        <begin position="373"/>
        <end position="505"/>
    </location>
</feature>